<keyword evidence="4 6" id="KW-1133">Transmembrane helix</keyword>
<comment type="subcellular location">
    <subcellularLocation>
        <location evidence="6">Cell membrane</location>
        <topology evidence="6">Multi-pass membrane protein</topology>
    </subcellularLocation>
    <subcellularLocation>
        <location evidence="1">Membrane</location>
        <topology evidence="1">Multi-pass membrane protein</topology>
    </subcellularLocation>
</comment>
<name>A0A1T5KYG1_9MICO</name>
<protein>
    <submittedName>
        <fullName evidence="8">Osmoprotectant transport system permease protein</fullName>
    </submittedName>
</protein>
<evidence type="ECO:0000313" key="9">
    <source>
        <dbReference type="Proteomes" id="UP000190857"/>
    </source>
</evidence>
<evidence type="ECO:0000256" key="3">
    <source>
        <dbReference type="ARBA" id="ARBA00022692"/>
    </source>
</evidence>
<evidence type="ECO:0000256" key="5">
    <source>
        <dbReference type="ARBA" id="ARBA00023136"/>
    </source>
</evidence>
<feature type="transmembrane region" description="Helical" evidence="6">
    <location>
        <begin position="143"/>
        <end position="167"/>
    </location>
</feature>
<reference evidence="8 9" key="1">
    <citation type="submission" date="2017-02" db="EMBL/GenBank/DDBJ databases">
        <authorList>
            <person name="Peterson S.W."/>
        </authorList>
    </citation>
    <scope>NUCLEOTIDE SEQUENCE [LARGE SCALE GENOMIC DNA]</scope>
    <source>
        <strain evidence="8 9">VKM Ac-2059</strain>
    </source>
</reference>
<dbReference type="InterPro" id="IPR000515">
    <property type="entry name" value="MetI-like"/>
</dbReference>
<dbReference type="Gene3D" id="1.10.3720.10">
    <property type="entry name" value="MetI-like"/>
    <property type="match status" value="1"/>
</dbReference>
<organism evidence="8 9">
    <name type="scientific">Okibacterium fritillariae</name>
    <dbReference type="NCBI Taxonomy" id="123320"/>
    <lineage>
        <taxon>Bacteria</taxon>
        <taxon>Bacillati</taxon>
        <taxon>Actinomycetota</taxon>
        <taxon>Actinomycetes</taxon>
        <taxon>Micrococcales</taxon>
        <taxon>Microbacteriaceae</taxon>
        <taxon>Okibacterium</taxon>
    </lineage>
</organism>
<comment type="similarity">
    <text evidence="6">Belongs to the binding-protein-dependent transport system permease family.</text>
</comment>
<dbReference type="AlphaFoldDB" id="A0A1T5KYG1"/>
<evidence type="ECO:0000256" key="6">
    <source>
        <dbReference type="RuleBase" id="RU363032"/>
    </source>
</evidence>
<dbReference type="Proteomes" id="UP000190857">
    <property type="component" value="Unassembled WGS sequence"/>
</dbReference>
<dbReference type="EMBL" id="FUZP01000003">
    <property type="protein sequence ID" value="SKC68754.1"/>
    <property type="molecule type" value="Genomic_DNA"/>
</dbReference>
<sequence>MTWVFANIEQIVMLTRDHILLSIPPILLGFILAVPIGYIAHRYRVSRGVLLTVSGLLYTIPSLALVVAMPAILGTKILDPLNLIATLTIYAIALMVRTAADAFDSISPDVRQSATAMGYGPWSRFWKVELPLAGPVLLAGLRVVSASTVSLVTLGALVGLSGLGYLFTDGYQRSFATEIFTGVVLTVVIAVVFDLLLILLGRVVLPWAKVEAAARTGDRAPRRRKAVTA</sequence>
<dbReference type="PANTHER" id="PTHR30177">
    <property type="entry name" value="GLYCINE BETAINE/L-PROLINE TRANSPORT SYSTEM PERMEASE PROTEIN PROW"/>
    <property type="match status" value="1"/>
</dbReference>
<evidence type="ECO:0000313" key="8">
    <source>
        <dbReference type="EMBL" id="SKC68754.1"/>
    </source>
</evidence>
<dbReference type="Pfam" id="PF00528">
    <property type="entry name" value="BPD_transp_1"/>
    <property type="match status" value="1"/>
</dbReference>
<dbReference type="PANTHER" id="PTHR30177:SF4">
    <property type="entry name" value="OSMOPROTECTANT IMPORT PERMEASE PROTEIN OSMW"/>
    <property type="match status" value="1"/>
</dbReference>
<dbReference type="SUPFAM" id="SSF161098">
    <property type="entry name" value="MetI-like"/>
    <property type="match status" value="1"/>
</dbReference>
<feature type="transmembrane region" description="Helical" evidence="6">
    <location>
        <begin position="20"/>
        <end position="41"/>
    </location>
</feature>
<evidence type="ECO:0000256" key="4">
    <source>
        <dbReference type="ARBA" id="ARBA00022989"/>
    </source>
</evidence>
<keyword evidence="5 6" id="KW-0472">Membrane</keyword>
<dbReference type="InterPro" id="IPR051204">
    <property type="entry name" value="ABC_transp_perm/SBD"/>
</dbReference>
<feature type="transmembrane region" description="Helical" evidence="6">
    <location>
        <begin position="179"/>
        <end position="200"/>
    </location>
</feature>
<dbReference type="OrthoDB" id="3233284at2"/>
<dbReference type="GO" id="GO:0031460">
    <property type="term" value="P:glycine betaine transport"/>
    <property type="evidence" value="ECO:0007669"/>
    <property type="project" value="TreeGrafter"/>
</dbReference>
<proteinExistence type="inferred from homology"/>
<feature type="transmembrane region" description="Helical" evidence="6">
    <location>
        <begin position="81"/>
        <end position="100"/>
    </location>
</feature>
<feature type="domain" description="ABC transmembrane type-1" evidence="7">
    <location>
        <begin position="15"/>
        <end position="197"/>
    </location>
</feature>
<dbReference type="STRING" id="123320.SAMN06309945_2672"/>
<dbReference type="CDD" id="cd06261">
    <property type="entry name" value="TM_PBP2"/>
    <property type="match status" value="1"/>
</dbReference>
<accession>A0A1T5KYG1</accession>
<dbReference type="RefSeq" id="WP_079728687.1">
    <property type="nucleotide sequence ID" value="NZ_FUZP01000003.1"/>
</dbReference>
<evidence type="ECO:0000259" key="7">
    <source>
        <dbReference type="PROSITE" id="PS50928"/>
    </source>
</evidence>
<evidence type="ECO:0000256" key="1">
    <source>
        <dbReference type="ARBA" id="ARBA00004141"/>
    </source>
</evidence>
<gene>
    <name evidence="8" type="ORF">SAMN06309945_2672</name>
</gene>
<dbReference type="PROSITE" id="PS50928">
    <property type="entry name" value="ABC_TM1"/>
    <property type="match status" value="1"/>
</dbReference>
<evidence type="ECO:0000256" key="2">
    <source>
        <dbReference type="ARBA" id="ARBA00022448"/>
    </source>
</evidence>
<dbReference type="GO" id="GO:0005886">
    <property type="term" value="C:plasma membrane"/>
    <property type="evidence" value="ECO:0007669"/>
    <property type="project" value="UniProtKB-SubCell"/>
</dbReference>
<keyword evidence="9" id="KW-1185">Reference proteome</keyword>
<feature type="transmembrane region" description="Helical" evidence="6">
    <location>
        <begin position="48"/>
        <end position="69"/>
    </location>
</feature>
<dbReference type="GO" id="GO:0055085">
    <property type="term" value="P:transmembrane transport"/>
    <property type="evidence" value="ECO:0007669"/>
    <property type="project" value="InterPro"/>
</dbReference>
<keyword evidence="3 6" id="KW-0812">Transmembrane</keyword>
<keyword evidence="2 6" id="KW-0813">Transport</keyword>
<dbReference type="InterPro" id="IPR035906">
    <property type="entry name" value="MetI-like_sf"/>
</dbReference>